<sequence>MVKATTIRQYNDYDKGRDVGLICVFAGATSGIGASTLEKMVQKLQKSTFYVLGRSAHRFADQRAKLENLNLSCKVVFIQAEVSLLSDIDAACKQINSFEQRVDYLYMSPGLIPLNGPQYTKEGLETCFSISYYARIRLVCKLMPLLRQSPRPRVLSVLNGGREKALHEQDIGLEQRWSPIAVVNHTTTMTSLAFEHLAEENKQFAFLHSYPGLVRTDIFARLTPPESSGIVWRATLAAIRGIVAVVMLCVGMEVEECGERQAFLLTTDRYGPGAWRINSSSEQVFAPGVLKRYREGSWSERIWDHTMGVFDTVLAIENDGVSR</sequence>
<dbReference type="PANTHER" id="PTHR47534:SF3">
    <property type="entry name" value="ALCOHOL DEHYDROGENASE-LIKE C-TERMINAL DOMAIN-CONTAINING PROTEIN"/>
    <property type="match status" value="1"/>
</dbReference>
<keyword evidence="1" id="KW-0560">Oxidoreductase</keyword>
<dbReference type="PANTHER" id="PTHR47534">
    <property type="entry name" value="YALI0E05731P"/>
    <property type="match status" value="1"/>
</dbReference>
<proteinExistence type="predicted"/>
<dbReference type="EMBL" id="JAFEKC020000001">
    <property type="protein sequence ID" value="KAK0517516.1"/>
    <property type="molecule type" value="Genomic_DNA"/>
</dbReference>
<dbReference type="InterPro" id="IPR052228">
    <property type="entry name" value="Sec_Metab_Biosynth_Oxidored"/>
</dbReference>
<protein>
    <recommendedName>
        <fullName evidence="4">Short-chain dehydrogenase/reductase</fullName>
    </recommendedName>
</protein>
<gene>
    <name evidence="2" type="ORF">JMJ35_000671</name>
</gene>
<dbReference type="SUPFAM" id="SSF51735">
    <property type="entry name" value="NAD(P)-binding Rossmann-fold domains"/>
    <property type="match status" value="1"/>
</dbReference>
<accession>A0AA39RAX3</accession>
<comment type="caution">
    <text evidence="2">The sequence shown here is derived from an EMBL/GenBank/DDBJ whole genome shotgun (WGS) entry which is preliminary data.</text>
</comment>
<dbReference type="AlphaFoldDB" id="A0AA39RAX3"/>
<evidence type="ECO:0000313" key="3">
    <source>
        <dbReference type="Proteomes" id="UP001166286"/>
    </source>
</evidence>
<reference evidence="2" key="1">
    <citation type="submission" date="2023-03" db="EMBL/GenBank/DDBJ databases">
        <title>Complete genome of Cladonia borealis.</title>
        <authorList>
            <person name="Park H."/>
        </authorList>
    </citation>
    <scope>NUCLEOTIDE SEQUENCE</scope>
    <source>
        <strain evidence="2">ANT050790</strain>
    </source>
</reference>
<organism evidence="2 3">
    <name type="scientific">Cladonia borealis</name>
    <dbReference type="NCBI Taxonomy" id="184061"/>
    <lineage>
        <taxon>Eukaryota</taxon>
        <taxon>Fungi</taxon>
        <taxon>Dikarya</taxon>
        <taxon>Ascomycota</taxon>
        <taxon>Pezizomycotina</taxon>
        <taxon>Lecanoromycetes</taxon>
        <taxon>OSLEUM clade</taxon>
        <taxon>Lecanoromycetidae</taxon>
        <taxon>Lecanorales</taxon>
        <taxon>Lecanorineae</taxon>
        <taxon>Cladoniaceae</taxon>
        <taxon>Cladonia</taxon>
    </lineage>
</organism>
<evidence type="ECO:0000313" key="2">
    <source>
        <dbReference type="EMBL" id="KAK0517516.1"/>
    </source>
</evidence>
<name>A0AA39RAX3_9LECA</name>
<dbReference type="InterPro" id="IPR036291">
    <property type="entry name" value="NAD(P)-bd_dom_sf"/>
</dbReference>
<dbReference type="InterPro" id="IPR002347">
    <property type="entry name" value="SDR_fam"/>
</dbReference>
<dbReference type="Proteomes" id="UP001166286">
    <property type="component" value="Unassembled WGS sequence"/>
</dbReference>
<dbReference type="GO" id="GO:0016491">
    <property type="term" value="F:oxidoreductase activity"/>
    <property type="evidence" value="ECO:0007669"/>
    <property type="project" value="UniProtKB-KW"/>
</dbReference>
<evidence type="ECO:0000256" key="1">
    <source>
        <dbReference type="ARBA" id="ARBA00023002"/>
    </source>
</evidence>
<evidence type="ECO:0008006" key="4">
    <source>
        <dbReference type="Google" id="ProtNLM"/>
    </source>
</evidence>
<dbReference type="Pfam" id="PF00106">
    <property type="entry name" value="adh_short"/>
    <property type="match status" value="1"/>
</dbReference>
<dbReference type="Gene3D" id="3.40.50.720">
    <property type="entry name" value="NAD(P)-binding Rossmann-like Domain"/>
    <property type="match status" value="1"/>
</dbReference>
<keyword evidence="3" id="KW-1185">Reference proteome</keyword>